<dbReference type="PRINTS" id="PR00344">
    <property type="entry name" value="BCTRLSENSOR"/>
</dbReference>
<evidence type="ECO:0000259" key="6">
    <source>
        <dbReference type="PROSITE" id="PS50109"/>
    </source>
</evidence>
<dbReference type="InterPro" id="IPR036097">
    <property type="entry name" value="HisK_dim/P_sf"/>
</dbReference>
<dbReference type="PANTHER" id="PTHR43547:SF2">
    <property type="entry name" value="HYBRID SIGNAL TRANSDUCTION HISTIDINE KINASE C"/>
    <property type="match status" value="1"/>
</dbReference>
<dbReference type="PANTHER" id="PTHR43547">
    <property type="entry name" value="TWO-COMPONENT HISTIDINE KINASE"/>
    <property type="match status" value="1"/>
</dbReference>
<evidence type="ECO:0000256" key="4">
    <source>
        <dbReference type="PROSITE-ProRule" id="PRU00169"/>
    </source>
</evidence>
<dbReference type="Gene3D" id="1.10.287.130">
    <property type="match status" value="1"/>
</dbReference>
<accession>A0AAU7CP22</accession>
<dbReference type="PROSITE" id="PS50109">
    <property type="entry name" value="HIS_KIN"/>
    <property type="match status" value="1"/>
</dbReference>
<dbReference type="InterPro" id="IPR005467">
    <property type="entry name" value="His_kinase_dom"/>
</dbReference>
<dbReference type="RefSeq" id="WP_406700017.1">
    <property type="nucleotide sequence ID" value="NZ_CP155447.1"/>
</dbReference>
<dbReference type="InterPro" id="IPR003594">
    <property type="entry name" value="HATPase_dom"/>
</dbReference>
<proteinExistence type="predicted"/>
<comment type="catalytic activity">
    <reaction evidence="1">
        <text>ATP + protein L-histidine = ADP + protein N-phospho-L-histidine.</text>
        <dbReference type="EC" id="2.7.13.3"/>
    </reaction>
</comment>
<dbReference type="Gene3D" id="3.30.565.10">
    <property type="entry name" value="Histidine kinase-like ATPase, C-terminal domain"/>
    <property type="match status" value="1"/>
</dbReference>
<dbReference type="SMART" id="SM00387">
    <property type="entry name" value="HATPase_c"/>
    <property type="match status" value="1"/>
</dbReference>
<feature type="coiled-coil region" evidence="5">
    <location>
        <begin position="123"/>
        <end position="157"/>
    </location>
</feature>
<dbReference type="Gene3D" id="3.40.50.2300">
    <property type="match status" value="1"/>
</dbReference>
<reference evidence="8" key="1">
    <citation type="submission" date="2024-05" db="EMBL/GenBank/DDBJ databases">
        <title>Planctomycetes of the genus Singulisphaera possess chitinolytic capabilities.</title>
        <authorList>
            <person name="Ivanova A."/>
        </authorList>
    </citation>
    <scope>NUCLEOTIDE SEQUENCE</scope>
    <source>
        <strain evidence="8">Ch08T</strain>
    </source>
</reference>
<evidence type="ECO:0000313" key="8">
    <source>
        <dbReference type="EMBL" id="XBH07174.1"/>
    </source>
</evidence>
<gene>
    <name evidence="8" type="ORF">V5E97_14355</name>
</gene>
<feature type="domain" description="Response regulatory" evidence="7">
    <location>
        <begin position="7"/>
        <end position="121"/>
    </location>
</feature>
<evidence type="ECO:0000256" key="3">
    <source>
        <dbReference type="ARBA" id="ARBA00022553"/>
    </source>
</evidence>
<dbReference type="Pfam" id="PF00512">
    <property type="entry name" value="HisKA"/>
    <property type="match status" value="1"/>
</dbReference>
<dbReference type="CDD" id="cd00082">
    <property type="entry name" value="HisKA"/>
    <property type="match status" value="1"/>
</dbReference>
<dbReference type="AlphaFoldDB" id="A0AAU7CP22"/>
<evidence type="ECO:0000256" key="1">
    <source>
        <dbReference type="ARBA" id="ARBA00000085"/>
    </source>
</evidence>
<name>A0AAU7CP22_9BACT</name>
<dbReference type="PROSITE" id="PS50110">
    <property type="entry name" value="RESPONSE_REGULATORY"/>
    <property type="match status" value="1"/>
</dbReference>
<protein>
    <recommendedName>
        <fullName evidence="2">histidine kinase</fullName>
        <ecNumber evidence="2">2.7.13.3</ecNumber>
    </recommendedName>
</protein>
<dbReference type="InterPro" id="IPR004358">
    <property type="entry name" value="Sig_transdc_His_kin-like_C"/>
</dbReference>
<keyword evidence="8" id="KW-0418">Kinase</keyword>
<evidence type="ECO:0000256" key="2">
    <source>
        <dbReference type="ARBA" id="ARBA00012438"/>
    </source>
</evidence>
<dbReference type="InterPro" id="IPR001789">
    <property type="entry name" value="Sig_transdc_resp-reg_receiver"/>
</dbReference>
<evidence type="ECO:0000256" key="5">
    <source>
        <dbReference type="SAM" id="Coils"/>
    </source>
</evidence>
<dbReference type="InterPro" id="IPR036890">
    <property type="entry name" value="HATPase_C_sf"/>
</dbReference>
<dbReference type="InterPro" id="IPR003661">
    <property type="entry name" value="HisK_dim/P_dom"/>
</dbReference>
<sequence length="405" mass="45123">MDQRRHTLLVVDDEIDVLESLRHLFHRSYRVLTAGSGAQAISILEHNEVHLILSDQRMPGMSGDVLLSHARRIQPDAIRMLFTGYADIQAVINAVNEGNIFRYILKPWDATELEGILRQAIDHYELLAERKRLIAELQTANQQLTRANEELAEAGQLKSAFIEVASHEFNTPITLVLGLSELLRLTNPDRSEQERTLIERISTSARQLAKLVTNTLTMMRADDFRRTLQREPAELSTLLRDGVEQVAPFLQARNLVLNVSLADDLGTFEVDRDKLSASIVNLLTNAIKFTPDGGKISLTARLISPDQAEIIVADQGIGLQPRALAYLFQPFFTQFDSSRHSSGDFGFNKRGLGLGLSIVKQFVELHGGSVSAESVVDEGTRVIIRLPRRQPDESESSDRVATAGD</sequence>
<keyword evidence="8" id="KW-0808">Transferase</keyword>
<dbReference type="SUPFAM" id="SSF52172">
    <property type="entry name" value="CheY-like"/>
    <property type="match status" value="1"/>
</dbReference>
<dbReference type="GO" id="GO:0000155">
    <property type="term" value="F:phosphorelay sensor kinase activity"/>
    <property type="evidence" value="ECO:0007669"/>
    <property type="project" value="InterPro"/>
</dbReference>
<dbReference type="EMBL" id="CP155447">
    <property type="protein sequence ID" value="XBH07174.1"/>
    <property type="molecule type" value="Genomic_DNA"/>
</dbReference>
<organism evidence="8">
    <name type="scientific">Singulisphaera sp. Ch08</name>
    <dbReference type="NCBI Taxonomy" id="3120278"/>
    <lineage>
        <taxon>Bacteria</taxon>
        <taxon>Pseudomonadati</taxon>
        <taxon>Planctomycetota</taxon>
        <taxon>Planctomycetia</taxon>
        <taxon>Isosphaerales</taxon>
        <taxon>Isosphaeraceae</taxon>
        <taxon>Singulisphaera</taxon>
    </lineage>
</organism>
<dbReference type="SUPFAM" id="SSF47384">
    <property type="entry name" value="Homodimeric domain of signal transducing histidine kinase"/>
    <property type="match status" value="1"/>
</dbReference>
<feature type="modified residue" description="4-aspartylphosphate" evidence="4">
    <location>
        <position position="55"/>
    </location>
</feature>
<dbReference type="EC" id="2.7.13.3" evidence="2"/>
<feature type="domain" description="Histidine kinase" evidence="6">
    <location>
        <begin position="164"/>
        <end position="390"/>
    </location>
</feature>
<dbReference type="SUPFAM" id="SSF55874">
    <property type="entry name" value="ATPase domain of HSP90 chaperone/DNA topoisomerase II/histidine kinase"/>
    <property type="match status" value="1"/>
</dbReference>
<evidence type="ECO:0000259" key="7">
    <source>
        <dbReference type="PROSITE" id="PS50110"/>
    </source>
</evidence>
<dbReference type="SMART" id="SM00388">
    <property type="entry name" value="HisKA"/>
    <property type="match status" value="1"/>
</dbReference>
<dbReference type="Pfam" id="PF02518">
    <property type="entry name" value="HATPase_c"/>
    <property type="match status" value="1"/>
</dbReference>
<dbReference type="InterPro" id="IPR011006">
    <property type="entry name" value="CheY-like_superfamily"/>
</dbReference>
<dbReference type="SMART" id="SM00448">
    <property type="entry name" value="REC"/>
    <property type="match status" value="1"/>
</dbReference>
<dbReference type="CDD" id="cd17569">
    <property type="entry name" value="REC_HupR-like"/>
    <property type="match status" value="1"/>
</dbReference>
<keyword evidence="3 4" id="KW-0597">Phosphoprotein</keyword>
<dbReference type="Pfam" id="PF00072">
    <property type="entry name" value="Response_reg"/>
    <property type="match status" value="1"/>
</dbReference>
<keyword evidence="5" id="KW-0175">Coiled coil</keyword>